<dbReference type="PROSITE" id="PS50005">
    <property type="entry name" value="TPR"/>
    <property type="match status" value="2"/>
</dbReference>
<feature type="repeat" description="TPR" evidence="2">
    <location>
        <begin position="100"/>
        <end position="133"/>
    </location>
</feature>
<dbReference type="OrthoDB" id="9815010at2"/>
<dbReference type="Pfam" id="PF13432">
    <property type="entry name" value="TPR_16"/>
    <property type="match status" value="1"/>
</dbReference>
<reference evidence="4 5" key="1">
    <citation type="submission" date="2013-01" db="EMBL/GenBank/DDBJ databases">
        <authorList>
            <person name="Fiebig A."/>
            <person name="Goeker M."/>
            <person name="Klenk H.-P.P."/>
        </authorList>
    </citation>
    <scope>NUCLEOTIDE SEQUENCE [LARGE SCALE GENOMIC DNA]</scope>
    <source>
        <strain evidence="4 5">DSM 24838</strain>
    </source>
</reference>
<evidence type="ECO:0000313" key="4">
    <source>
        <dbReference type="EMBL" id="KIQ68153.1"/>
    </source>
</evidence>
<dbReference type="Proteomes" id="UP000035100">
    <property type="component" value="Unassembled WGS sequence"/>
</dbReference>
<protein>
    <submittedName>
        <fullName evidence="4">TPR repeat protein</fullName>
    </submittedName>
</protein>
<dbReference type="PANTHER" id="PTHR45188:SF2">
    <property type="entry name" value="DNAJ HOMOLOG SUBFAMILY C MEMBER 7"/>
    <property type="match status" value="1"/>
</dbReference>
<dbReference type="Gene3D" id="1.25.40.10">
    <property type="entry name" value="Tetratricopeptide repeat domain"/>
    <property type="match status" value="1"/>
</dbReference>
<gene>
    <name evidence="4" type="ORF">Wenmar_03369</name>
</gene>
<feature type="repeat" description="TPR" evidence="2">
    <location>
        <begin position="66"/>
        <end position="99"/>
    </location>
</feature>
<keyword evidence="3" id="KW-0732">Signal</keyword>
<keyword evidence="1" id="KW-0677">Repeat</keyword>
<keyword evidence="5" id="KW-1185">Reference proteome</keyword>
<accession>A0A0D0QB72</accession>
<feature type="signal peptide" evidence="3">
    <location>
        <begin position="1"/>
        <end position="29"/>
    </location>
</feature>
<proteinExistence type="predicted"/>
<evidence type="ECO:0000256" key="1">
    <source>
        <dbReference type="ARBA" id="ARBA00022737"/>
    </source>
</evidence>
<dbReference type="STRING" id="1123501.Wenmar_03369"/>
<dbReference type="AlphaFoldDB" id="A0A0D0QB72"/>
<evidence type="ECO:0000256" key="2">
    <source>
        <dbReference type="PROSITE-ProRule" id="PRU00339"/>
    </source>
</evidence>
<dbReference type="InterPro" id="IPR011990">
    <property type="entry name" value="TPR-like_helical_dom_sf"/>
</dbReference>
<organism evidence="4 5">
    <name type="scientific">Wenxinia marina DSM 24838</name>
    <dbReference type="NCBI Taxonomy" id="1123501"/>
    <lineage>
        <taxon>Bacteria</taxon>
        <taxon>Pseudomonadati</taxon>
        <taxon>Pseudomonadota</taxon>
        <taxon>Alphaproteobacteria</taxon>
        <taxon>Rhodobacterales</taxon>
        <taxon>Roseobacteraceae</taxon>
        <taxon>Wenxinia</taxon>
    </lineage>
</organism>
<dbReference type="eggNOG" id="COG0457">
    <property type="taxonomic scope" value="Bacteria"/>
</dbReference>
<keyword evidence="2" id="KW-0802">TPR repeat</keyword>
<dbReference type="SUPFAM" id="SSF48452">
    <property type="entry name" value="TPR-like"/>
    <property type="match status" value="1"/>
</dbReference>
<feature type="chain" id="PRO_5002235987" evidence="3">
    <location>
        <begin position="30"/>
        <end position="186"/>
    </location>
</feature>
<evidence type="ECO:0000256" key="3">
    <source>
        <dbReference type="SAM" id="SignalP"/>
    </source>
</evidence>
<dbReference type="InterPro" id="IPR019734">
    <property type="entry name" value="TPR_rpt"/>
</dbReference>
<comment type="caution">
    <text evidence="4">The sequence shown here is derived from an EMBL/GenBank/DDBJ whole genome shotgun (WGS) entry which is preliminary data.</text>
</comment>
<dbReference type="PANTHER" id="PTHR45188">
    <property type="entry name" value="DNAJ PROTEIN P58IPK HOMOLOG"/>
    <property type="match status" value="1"/>
</dbReference>
<dbReference type="PATRIC" id="fig|1123501.6.peg.3496"/>
<dbReference type="EMBL" id="AONG01000017">
    <property type="protein sequence ID" value="KIQ68153.1"/>
    <property type="molecule type" value="Genomic_DNA"/>
</dbReference>
<sequence>MGTPGHLFKSTVASLLLAVGYSLPLAAQGADVDALLQQLAEAEPGQDARIESQIFAEWSKSGSPAIDLLLQRGQDALDAGDWTTAAEHFTAAIDHDPDFAEAYHGRATAYYMTGHIGPALDDLRQTLVLNPRHFRAMQGFAVILQELDRPEDAVEVLRQVHAMHPADETVADALEQLELMLGGRTL</sequence>
<dbReference type="SMART" id="SM00028">
    <property type="entry name" value="TPR"/>
    <property type="match status" value="3"/>
</dbReference>
<name>A0A0D0QB72_9RHOB</name>
<evidence type="ECO:0000313" key="5">
    <source>
        <dbReference type="Proteomes" id="UP000035100"/>
    </source>
</evidence>